<keyword evidence="4" id="KW-1185">Reference proteome</keyword>
<dbReference type="EMBL" id="SRRM01000014">
    <property type="protein sequence ID" value="TKY87077.1"/>
    <property type="molecule type" value="Genomic_DNA"/>
</dbReference>
<dbReference type="KEGG" id="sgra:EX895_003754"/>
<feature type="compositionally biased region" description="Low complexity" evidence="1">
    <location>
        <begin position="1092"/>
        <end position="1105"/>
    </location>
</feature>
<accession>A0A4U7KSS5</accession>
<comment type="caution">
    <text evidence="3">The sequence shown here is derived from an EMBL/GenBank/DDBJ whole genome shotgun (WGS) entry which is preliminary data.</text>
</comment>
<evidence type="ECO:0000313" key="3">
    <source>
        <dbReference type="EMBL" id="TKY87077.1"/>
    </source>
</evidence>
<feature type="compositionally biased region" description="Polar residues" evidence="1">
    <location>
        <begin position="1120"/>
        <end position="1130"/>
    </location>
</feature>
<feature type="compositionally biased region" description="Low complexity" evidence="1">
    <location>
        <begin position="1035"/>
        <end position="1054"/>
    </location>
</feature>
<dbReference type="Proteomes" id="UP000306050">
    <property type="component" value="Chromosome SGRAM_22"/>
</dbReference>
<dbReference type="PANTHER" id="PTHR28221">
    <property type="entry name" value="RNA POLYMERASE I-SPECIFIC TRANSCRIPTION INITIATION FACTOR RRN6"/>
    <property type="match status" value="1"/>
</dbReference>
<gene>
    <name evidence="3" type="ORF">EX895_003754</name>
</gene>
<dbReference type="SUPFAM" id="SSF69322">
    <property type="entry name" value="Tricorn protease domain 2"/>
    <property type="match status" value="1"/>
</dbReference>
<name>A0A4U7KSS5_9BASI</name>
<feature type="region of interest" description="Disordered" evidence="1">
    <location>
        <begin position="1031"/>
        <end position="1134"/>
    </location>
</feature>
<dbReference type="Pfam" id="PF20639">
    <property type="entry name" value="Rrn6_K-rich"/>
    <property type="match status" value="1"/>
</dbReference>
<dbReference type="RefSeq" id="XP_029739062.1">
    <property type="nucleotide sequence ID" value="XM_029884352.1"/>
</dbReference>
<feature type="domain" description="RRN6 K-rich C-terminal" evidence="2">
    <location>
        <begin position="1114"/>
        <end position="1223"/>
    </location>
</feature>
<proteinExistence type="predicted"/>
<dbReference type="InterPro" id="IPR048536">
    <property type="entry name" value="Rrn6_K-rich"/>
</dbReference>
<protein>
    <recommendedName>
        <fullName evidence="2">RRN6 K-rich C-terminal domain-containing protein</fullName>
    </recommendedName>
</protein>
<evidence type="ECO:0000313" key="4">
    <source>
        <dbReference type="Proteomes" id="UP000306050"/>
    </source>
</evidence>
<reference evidence="3 4" key="1">
    <citation type="submission" date="2019-05" db="EMBL/GenBank/DDBJ databases">
        <title>Sporisorium graminicola CBS 10092 draft sequencing and annotation.</title>
        <authorList>
            <person name="Solano-Gonzalez S."/>
            <person name="Caddick M.X."/>
            <person name="Darby A."/>
        </authorList>
    </citation>
    <scope>NUCLEOTIDE SEQUENCE [LARGE SCALE GENOMIC DNA]</scope>
    <source>
        <strain evidence="3 4">CBS 10092</strain>
    </source>
</reference>
<feature type="compositionally biased region" description="Polar residues" evidence="1">
    <location>
        <begin position="1068"/>
        <end position="1090"/>
    </location>
</feature>
<sequence length="1223" mass="133346">MEHIQPGSRGVVRLNIRGSRSRNGTGREAVSISSQQWSLPVQQAFPTPRFSLEEIITPAGPSICTQPAPPTKPCSARLRPGLYPCDNAEAGSSVDADIVAAQTFLRKHHPDIDIPAHLLSELIYDNANALQDTAHDLDGSMGIAEAQAIAFLGPVAFEHMRVYAVVCVGGDNNNCLLLHQLQVHTSTGESVSLKRAQSTKSQAKGKSRATDSSRLIFVPAHSAEQLFRTPILQIVASADKKLLAVRTHTSTIFYSLQHRDGADGSPWLQLKPVYQAHYGSDEIAQHQDICFSPTRSALAATVDRHGNIDLYHFSLENNPAQQIDPALDPVAPSSDVATPSASKTKKRQGFLKEPPAPSAAAAASVTIRVKVQRNLVRLSPRATSDVQDDATPQSDLGALPSIHAPYRVLFAPDDGSLFVLNGHALVRVSLQHPVLGPEVETGSNVDTILETGLCLSSFRRVRFYSMALIQADSDHQLLAVCSSDTIFWFDLQEPYQPLFSTEHHRGDDPTLTLTYLPRHNAATETSARTDDDVIMCVLSSKRNQLTSCYVLSSHRQQDSGHDLLRRTLTEDTSVRWTYKLHPTPVLLPIVISPRPRHERTAAPPMFIDAAEILLEDKVSRSILAFQLDQRGALLAHVFRMHAHEDSPAPSHGSVKIEILPPLDSHLYRNDQSLDSRADIDSSSYVKTKNLDYQQLYRSLFAASSTRKADKQRSDAIVDGGHGAARLVADLFNVPSKGQTAVQAATLSLGQLITRLNQDNDVRERVPSSRAPWSNALGLEGDEQAEQKRTKAILDLRDDLRRTLSSLGASSAQGAWSRVGTIASGQNEQGQASSPRDDVLKRALEGSRDDVHAETAPYLPTEKAVQSWTATWRRLFQHSLQKASREMMLDLALESEIFVRPKAGILDEGAPRQRPQQRQGTNWTAFEHRHIYRFVEEQGDVIPPPHVGSVGLSFFTPLRSGDVQAAAAAAAPATSGHEQNGSKRNLDEVELEALLPSTSSTARLLLAEWQLGEDPTEYNYLDPFQGLHRLPRASRMRGSTARARSRSFSRASSVSTEDRSRSHSRSRKQSAAPSLSQSGIFDSQGASSSYPPSLVAASRADSVSASPAPPTLVSRRKQQREAISSQPNRAPSQVYHPADTLRHSLRVPQTSSAAQSQPAALPRFGLAGSFADLTPIVSPPSSQVGTPTLAHLGAASTQIEAGRFGARPVRADRPPKKKKRASGF</sequence>
<feature type="region of interest" description="Disordered" evidence="1">
    <location>
        <begin position="330"/>
        <end position="355"/>
    </location>
</feature>
<evidence type="ECO:0000259" key="2">
    <source>
        <dbReference type="Pfam" id="PF20639"/>
    </source>
</evidence>
<feature type="region of interest" description="Disordered" evidence="1">
    <location>
        <begin position="1199"/>
        <end position="1223"/>
    </location>
</feature>
<feature type="compositionally biased region" description="Basic residues" evidence="1">
    <location>
        <begin position="1214"/>
        <end position="1223"/>
    </location>
</feature>
<dbReference type="GeneID" id="40726649"/>
<dbReference type="OrthoDB" id="2382881at2759"/>
<evidence type="ECO:0000256" key="1">
    <source>
        <dbReference type="SAM" id="MobiDB-lite"/>
    </source>
</evidence>
<dbReference type="PANTHER" id="PTHR28221:SF2">
    <property type="entry name" value="RNA POLYMERASE I-SPECIFIC TRANSCRIPTION INITIATION FACTOR RRN6"/>
    <property type="match status" value="1"/>
</dbReference>
<dbReference type="AlphaFoldDB" id="A0A4U7KSS5"/>
<organism evidence="3 4">
    <name type="scientific">Sporisorium graminicola</name>
    <dbReference type="NCBI Taxonomy" id="280036"/>
    <lineage>
        <taxon>Eukaryota</taxon>
        <taxon>Fungi</taxon>
        <taxon>Dikarya</taxon>
        <taxon>Basidiomycota</taxon>
        <taxon>Ustilaginomycotina</taxon>
        <taxon>Ustilaginomycetes</taxon>
        <taxon>Ustilaginales</taxon>
        <taxon>Ustilaginaceae</taxon>
        <taxon>Sporisorium</taxon>
    </lineage>
</organism>
<feature type="region of interest" description="Disordered" evidence="1">
    <location>
        <begin position="1"/>
        <end position="31"/>
    </location>
</feature>
<dbReference type="InterPro" id="IPR019350">
    <property type="entry name" value="RNA_pol_I-sp_TIF_RRN6-like"/>
</dbReference>